<evidence type="ECO:0000313" key="4">
    <source>
        <dbReference type="EMBL" id="TCM68778.1"/>
    </source>
</evidence>
<sequence length="369" mass="41356">MSHMNLKKIMISLLILIPTLPTQAWSNSTTPRFYSQQTAWQDLQQRFPADYQLKPETVPQEYFWPWRSHQIHIDHYPNPQAAAKVILLHGVGTNGRQMTLVLGHPLAAAGYETIALDLPGYGLTQTSKGKEIVYADWIQAVSDLVDQETAKDSRPIFLYGLSAGGMLALHVAMQNPRVQGVIGMTFLDQRHKKVKKGTMRFSAISGISLPSLRLSAKTPLKNIRLPMRWVSKMSLLSNDPQALKIMLADKTSAGNAMNIRFLNSYLNYQPKHEINAIQHGAVLLTQPEQDHWTPLELSQPVLDELKVPYQVVMLPEGGHYPVEAAALAQLKQSTIQFIEQQLKTEANLEEVSQSAPIDPVKFPGSELRQ</sequence>
<dbReference type="GO" id="GO:0016787">
    <property type="term" value="F:hydrolase activity"/>
    <property type="evidence" value="ECO:0007669"/>
    <property type="project" value="UniProtKB-KW"/>
</dbReference>
<comment type="caution">
    <text evidence="4">The sequence shown here is derived from an EMBL/GenBank/DDBJ whole genome shotgun (WGS) entry which is preliminary data.</text>
</comment>
<accession>A0A4V2R1I6</accession>
<reference evidence="4 5" key="1">
    <citation type="submission" date="2019-03" db="EMBL/GenBank/DDBJ databases">
        <title>Genomic analyses of the natural microbiome of Caenorhabditis elegans.</title>
        <authorList>
            <person name="Samuel B."/>
        </authorList>
    </citation>
    <scope>NUCLEOTIDE SEQUENCE [LARGE SCALE GENOMIC DNA]</scope>
    <source>
        <strain evidence="4 5">JUb89</strain>
    </source>
</reference>
<gene>
    <name evidence="4" type="ORF">EC844_104154</name>
</gene>
<dbReference type="Gene3D" id="3.40.50.1820">
    <property type="entry name" value="alpha/beta hydrolase"/>
    <property type="match status" value="1"/>
</dbReference>
<feature type="region of interest" description="Disordered" evidence="1">
    <location>
        <begin position="349"/>
        <end position="369"/>
    </location>
</feature>
<dbReference type="PRINTS" id="PR00111">
    <property type="entry name" value="ABHYDROLASE"/>
</dbReference>
<organism evidence="4 5">
    <name type="scientific">Acinetobacter calcoaceticus</name>
    <dbReference type="NCBI Taxonomy" id="471"/>
    <lineage>
        <taxon>Bacteria</taxon>
        <taxon>Pseudomonadati</taxon>
        <taxon>Pseudomonadota</taxon>
        <taxon>Gammaproteobacteria</taxon>
        <taxon>Moraxellales</taxon>
        <taxon>Moraxellaceae</taxon>
        <taxon>Acinetobacter</taxon>
        <taxon>Acinetobacter calcoaceticus/baumannii complex</taxon>
    </lineage>
</organism>
<keyword evidence="5" id="KW-1185">Reference proteome</keyword>
<keyword evidence="2" id="KW-0732">Signal</keyword>
<dbReference type="EMBL" id="SLVJ01000004">
    <property type="protein sequence ID" value="TCM68778.1"/>
    <property type="molecule type" value="Genomic_DNA"/>
</dbReference>
<evidence type="ECO:0000259" key="3">
    <source>
        <dbReference type="Pfam" id="PF12146"/>
    </source>
</evidence>
<protein>
    <submittedName>
        <fullName evidence="4">Alpha-beta hydrolase superfamily lysophospholipase</fullName>
    </submittedName>
</protein>
<dbReference type="PANTHER" id="PTHR43689">
    <property type="entry name" value="HYDROLASE"/>
    <property type="match status" value="1"/>
</dbReference>
<dbReference type="Pfam" id="PF12146">
    <property type="entry name" value="Hydrolase_4"/>
    <property type="match status" value="1"/>
</dbReference>
<proteinExistence type="predicted"/>
<feature type="signal peptide" evidence="2">
    <location>
        <begin position="1"/>
        <end position="24"/>
    </location>
</feature>
<evidence type="ECO:0000256" key="2">
    <source>
        <dbReference type="SAM" id="SignalP"/>
    </source>
</evidence>
<dbReference type="Proteomes" id="UP000294963">
    <property type="component" value="Unassembled WGS sequence"/>
</dbReference>
<feature type="chain" id="PRO_5020372160" evidence="2">
    <location>
        <begin position="25"/>
        <end position="369"/>
    </location>
</feature>
<dbReference type="PANTHER" id="PTHR43689:SF8">
    <property type="entry name" value="ALPHA_BETA-HYDROLASES SUPERFAMILY PROTEIN"/>
    <property type="match status" value="1"/>
</dbReference>
<dbReference type="InterPro" id="IPR022742">
    <property type="entry name" value="Hydrolase_4"/>
</dbReference>
<evidence type="ECO:0000313" key="5">
    <source>
        <dbReference type="Proteomes" id="UP000294963"/>
    </source>
</evidence>
<dbReference type="InterPro" id="IPR029058">
    <property type="entry name" value="AB_hydrolase_fold"/>
</dbReference>
<evidence type="ECO:0000256" key="1">
    <source>
        <dbReference type="SAM" id="MobiDB-lite"/>
    </source>
</evidence>
<dbReference type="SUPFAM" id="SSF53474">
    <property type="entry name" value="alpha/beta-Hydrolases"/>
    <property type="match status" value="1"/>
</dbReference>
<dbReference type="AlphaFoldDB" id="A0A4V2R1I6"/>
<keyword evidence="4" id="KW-0378">Hydrolase</keyword>
<name>A0A4V2R1I6_ACICA</name>
<feature type="domain" description="Serine aminopeptidase S33" evidence="3">
    <location>
        <begin position="80"/>
        <end position="319"/>
    </location>
</feature>
<dbReference type="InterPro" id="IPR000073">
    <property type="entry name" value="AB_hydrolase_1"/>
</dbReference>